<evidence type="ECO:0000313" key="2">
    <source>
        <dbReference type="EMBL" id="GIE17887.1"/>
    </source>
</evidence>
<protein>
    <submittedName>
        <fullName evidence="2">Uncharacterized protein</fullName>
    </submittedName>
</protein>
<evidence type="ECO:0000313" key="3">
    <source>
        <dbReference type="Proteomes" id="UP000603200"/>
    </source>
</evidence>
<reference evidence="2 3" key="1">
    <citation type="submission" date="2021-01" db="EMBL/GenBank/DDBJ databases">
        <title>Whole genome shotgun sequence of Actinoplanes humidus NBRC 14915.</title>
        <authorList>
            <person name="Komaki H."/>
            <person name="Tamura T."/>
        </authorList>
    </citation>
    <scope>NUCLEOTIDE SEQUENCE [LARGE SCALE GENOMIC DNA]</scope>
    <source>
        <strain evidence="2 3">NBRC 14915</strain>
    </source>
</reference>
<dbReference type="RefSeq" id="WP_203835168.1">
    <property type="nucleotide sequence ID" value="NZ_BAAATV010000004.1"/>
</dbReference>
<accession>A0ABQ3ZI14</accession>
<feature type="region of interest" description="Disordered" evidence="1">
    <location>
        <begin position="201"/>
        <end position="245"/>
    </location>
</feature>
<dbReference type="EMBL" id="BOMN01000013">
    <property type="protein sequence ID" value="GIE17887.1"/>
    <property type="molecule type" value="Genomic_DNA"/>
</dbReference>
<feature type="region of interest" description="Disordered" evidence="1">
    <location>
        <begin position="68"/>
        <end position="121"/>
    </location>
</feature>
<keyword evidence="3" id="KW-1185">Reference proteome</keyword>
<evidence type="ECO:0000256" key="1">
    <source>
        <dbReference type="SAM" id="MobiDB-lite"/>
    </source>
</evidence>
<sequence length="245" mass="26334">MRPSSIARLPARAVLLLPGLLPVLLAALLAGLLPVLLAALLAALAPRPRLAGAVLLTRRSLLVSRVTLPTSSGGRRSPLPAVRPGAIPTVPHHDNRRPGQHQRNSHNPGPDQPPPPRHPITGDTIALIRYVALLCMLHPRQNPPSILTPTDTLAVKCPGSVPRPRADATRPHPPERPRTVAIGGIAARGAKVVLRITGRPAAGRPTTHEHRRGLPPRRLAIHSPTGMRRRTRPRIERRTHSRPGG</sequence>
<dbReference type="Proteomes" id="UP000603200">
    <property type="component" value="Unassembled WGS sequence"/>
</dbReference>
<name>A0ABQ3ZI14_9ACTN</name>
<comment type="caution">
    <text evidence="2">The sequence shown here is derived from an EMBL/GenBank/DDBJ whole genome shotgun (WGS) entry which is preliminary data.</text>
</comment>
<organism evidence="2 3">
    <name type="scientific">Winogradskya humida</name>
    <dbReference type="NCBI Taxonomy" id="113566"/>
    <lineage>
        <taxon>Bacteria</taxon>
        <taxon>Bacillati</taxon>
        <taxon>Actinomycetota</taxon>
        <taxon>Actinomycetes</taxon>
        <taxon>Micromonosporales</taxon>
        <taxon>Micromonosporaceae</taxon>
        <taxon>Winogradskya</taxon>
    </lineage>
</organism>
<proteinExistence type="predicted"/>
<gene>
    <name evidence="2" type="ORF">Ahu01nite_009890</name>
</gene>